<protein>
    <recommendedName>
        <fullName evidence="6">NGG1p interacting factor NIF3</fullName>
    </recommendedName>
</protein>
<evidence type="ECO:0000256" key="3">
    <source>
        <dbReference type="PIRSR" id="PIRSR602678-1"/>
    </source>
</evidence>
<evidence type="ECO:0000256" key="2">
    <source>
        <dbReference type="ARBA" id="ARBA00022723"/>
    </source>
</evidence>
<dbReference type="SUPFAM" id="SSF102705">
    <property type="entry name" value="NIF3 (NGG1p interacting factor 3)-like"/>
    <property type="match status" value="1"/>
</dbReference>
<dbReference type="Gene3D" id="3.40.1390.30">
    <property type="entry name" value="NIF3 (NGG1p interacting factor 3)-like"/>
    <property type="match status" value="2"/>
</dbReference>
<organism evidence="4 5">
    <name type="scientific">Flavilitoribacter nigricans (strain ATCC 23147 / DSM 23189 / NBRC 102662 / NCIMB 1420 / SS-2)</name>
    <name type="common">Lewinella nigricans</name>
    <dbReference type="NCBI Taxonomy" id="1122177"/>
    <lineage>
        <taxon>Bacteria</taxon>
        <taxon>Pseudomonadati</taxon>
        <taxon>Bacteroidota</taxon>
        <taxon>Saprospiria</taxon>
        <taxon>Saprospirales</taxon>
        <taxon>Lewinellaceae</taxon>
        <taxon>Flavilitoribacter</taxon>
    </lineage>
</organism>
<keyword evidence="2 3" id="KW-0479">Metal-binding</keyword>
<comment type="caution">
    <text evidence="4">The sequence shown here is derived from an EMBL/GenBank/DDBJ whole genome shotgun (WGS) entry which is preliminary data.</text>
</comment>
<name>A0A2D0NI12_FLAN2</name>
<dbReference type="EMBL" id="PDUD01000002">
    <property type="protein sequence ID" value="PHN08121.1"/>
    <property type="molecule type" value="Genomic_DNA"/>
</dbReference>
<gene>
    <name evidence="4" type="ORF">CRP01_02015</name>
</gene>
<proteinExistence type="inferred from homology"/>
<dbReference type="InterPro" id="IPR002678">
    <property type="entry name" value="DUF34/NIF3"/>
</dbReference>
<dbReference type="AlphaFoldDB" id="A0A2D0NI12"/>
<dbReference type="PANTHER" id="PTHR13799">
    <property type="entry name" value="NGG1 INTERACTING FACTOR 3"/>
    <property type="match status" value="1"/>
</dbReference>
<dbReference type="GO" id="GO:0046872">
    <property type="term" value="F:metal ion binding"/>
    <property type="evidence" value="ECO:0007669"/>
    <property type="project" value="UniProtKB-KW"/>
</dbReference>
<evidence type="ECO:0000313" key="5">
    <source>
        <dbReference type="Proteomes" id="UP000223913"/>
    </source>
</evidence>
<sequence length="305" mass="34121">MGNWTEKMKPISSRFTWVLLPLLLLTFVSAGQPEPIPPLAVTAGELLDKIKAQLTCDWATETVDTYKGGGPDVEVTGIATTFLATLDVLKRAKARGLNFVITHEPTFYNHFDRTEQYGDDEVLAAKQKFIADNDMIVFRFHDHWHRTAPDGIYKGMTAKLGWEAYSRDGSQYYYDLPPMSLKKLAKQLKKKFARSTIRVVGDIDTEVSRIGLVLGAAGSMRQIESLQRDDVEVVIAGEVPEWETVEYIRDAVSMGKKKALILLGHANSEEAGMAYCADWLKTFISEVPVEFIPAGDPFWSPGTRQ</sequence>
<dbReference type="GO" id="GO:0005737">
    <property type="term" value="C:cytoplasm"/>
    <property type="evidence" value="ECO:0007669"/>
    <property type="project" value="TreeGrafter"/>
</dbReference>
<dbReference type="Proteomes" id="UP000223913">
    <property type="component" value="Unassembled WGS sequence"/>
</dbReference>
<dbReference type="InterPro" id="IPR036069">
    <property type="entry name" value="DUF34/NIF3_sf"/>
</dbReference>
<dbReference type="Pfam" id="PF01784">
    <property type="entry name" value="DUF34_NIF3"/>
    <property type="match status" value="1"/>
</dbReference>
<dbReference type="PANTHER" id="PTHR13799:SF14">
    <property type="entry name" value="GTP CYCLOHYDROLASE 1 TYPE 2 HOMOLOG"/>
    <property type="match status" value="1"/>
</dbReference>
<accession>A0A2D0NI12</accession>
<comment type="similarity">
    <text evidence="1">Belongs to the GTP cyclohydrolase I type 2/NIF3 family.</text>
</comment>
<evidence type="ECO:0000256" key="1">
    <source>
        <dbReference type="ARBA" id="ARBA00006964"/>
    </source>
</evidence>
<feature type="binding site" evidence="3">
    <location>
        <position position="103"/>
    </location>
    <ligand>
        <name>a divalent metal cation</name>
        <dbReference type="ChEBI" id="CHEBI:60240"/>
        <label>1</label>
    </ligand>
</feature>
<dbReference type="OrthoDB" id="1116574at2"/>
<feature type="binding site" evidence="3">
    <location>
        <position position="265"/>
    </location>
    <ligand>
        <name>a divalent metal cation</name>
        <dbReference type="ChEBI" id="CHEBI:60240"/>
        <label>1</label>
    </ligand>
</feature>
<keyword evidence="5" id="KW-1185">Reference proteome</keyword>
<evidence type="ECO:0008006" key="6">
    <source>
        <dbReference type="Google" id="ProtNLM"/>
    </source>
</evidence>
<reference evidence="4 5" key="1">
    <citation type="submission" date="2017-10" db="EMBL/GenBank/DDBJ databases">
        <title>The draft genome sequence of Lewinella nigricans NBRC 102662.</title>
        <authorList>
            <person name="Wang K."/>
        </authorList>
    </citation>
    <scope>NUCLEOTIDE SEQUENCE [LARGE SCALE GENOMIC DNA]</scope>
    <source>
        <strain evidence="4 5">NBRC 102662</strain>
    </source>
</reference>
<feature type="binding site" evidence="3">
    <location>
        <position position="269"/>
    </location>
    <ligand>
        <name>a divalent metal cation</name>
        <dbReference type="ChEBI" id="CHEBI:60240"/>
        <label>1</label>
    </ligand>
</feature>
<evidence type="ECO:0000313" key="4">
    <source>
        <dbReference type="EMBL" id="PHN08121.1"/>
    </source>
</evidence>